<dbReference type="RefSeq" id="WP_027316075.1">
    <property type="nucleotide sequence ID" value="NZ_JACIDC010000018.1"/>
</dbReference>
<evidence type="ECO:0000313" key="2">
    <source>
        <dbReference type="Proteomes" id="UP000519439"/>
    </source>
</evidence>
<reference evidence="1 2" key="1">
    <citation type="submission" date="2020-08" db="EMBL/GenBank/DDBJ databases">
        <title>Genomic Encyclopedia of Type Strains, Phase IV (KMG-IV): sequencing the most valuable type-strain genomes for metagenomic binning, comparative biology and taxonomic classification.</title>
        <authorList>
            <person name="Goeker M."/>
        </authorList>
    </citation>
    <scope>NUCLEOTIDE SEQUENCE [LARGE SCALE GENOMIC DNA]</scope>
    <source>
        <strain evidence="1 2">DSM 15743</strain>
    </source>
</reference>
<evidence type="ECO:0000313" key="1">
    <source>
        <dbReference type="EMBL" id="MBB4042038.1"/>
    </source>
</evidence>
<dbReference type="AlphaFoldDB" id="A0A7W6IIF1"/>
<gene>
    <name evidence="1" type="ORF">GGR34_003723</name>
</gene>
<organism evidence="1 2">
    <name type="scientific">Microvirga flocculans</name>
    <dbReference type="NCBI Taxonomy" id="217168"/>
    <lineage>
        <taxon>Bacteria</taxon>
        <taxon>Pseudomonadati</taxon>
        <taxon>Pseudomonadota</taxon>
        <taxon>Alphaproteobacteria</taxon>
        <taxon>Hyphomicrobiales</taxon>
        <taxon>Methylobacteriaceae</taxon>
        <taxon>Microvirga</taxon>
    </lineage>
</organism>
<accession>A0A7W6IIF1</accession>
<sequence>MERKRDEDLDKDLWLRRQALQIAIQLPESELDAIKVLDYSRELATKFLRGLPSAAVDRAGQAQPIAQSASL</sequence>
<protein>
    <submittedName>
        <fullName evidence="1">Uncharacterized protein</fullName>
    </submittedName>
</protein>
<dbReference type="EMBL" id="JACIDC010000018">
    <property type="protein sequence ID" value="MBB4042038.1"/>
    <property type="molecule type" value="Genomic_DNA"/>
</dbReference>
<comment type="caution">
    <text evidence="1">The sequence shown here is derived from an EMBL/GenBank/DDBJ whole genome shotgun (WGS) entry which is preliminary data.</text>
</comment>
<name>A0A7W6IIF1_9HYPH</name>
<keyword evidence="2" id="KW-1185">Reference proteome</keyword>
<proteinExistence type="predicted"/>
<dbReference type="Proteomes" id="UP000519439">
    <property type="component" value="Unassembled WGS sequence"/>
</dbReference>